<organism evidence="7 8">
    <name type="scientific">Aureimonas pseudogalii</name>
    <dbReference type="NCBI Taxonomy" id="1744844"/>
    <lineage>
        <taxon>Bacteria</taxon>
        <taxon>Pseudomonadati</taxon>
        <taxon>Pseudomonadota</taxon>
        <taxon>Alphaproteobacteria</taxon>
        <taxon>Hyphomicrobiales</taxon>
        <taxon>Aurantimonadaceae</taxon>
        <taxon>Aureimonas</taxon>
    </lineage>
</organism>
<evidence type="ECO:0000256" key="2">
    <source>
        <dbReference type="ARBA" id="ARBA00022833"/>
    </source>
</evidence>
<proteinExistence type="inferred from homology"/>
<evidence type="ECO:0000256" key="1">
    <source>
        <dbReference type="ARBA" id="ARBA00022723"/>
    </source>
</evidence>
<dbReference type="EMBL" id="JACIEK010000003">
    <property type="protein sequence ID" value="MBB3998065.1"/>
    <property type="molecule type" value="Genomic_DNA"/>
</dbReference>
<dbReference type="CDD" id="cd08261">
    <property type="entry name" value="Zn_ADH7"/>
    <property type="match status" value="1"/>
</dbReference>
<evidence type="ECO:0000313" key="8">
    <source>
        <dbReference type="Proteomes" id="UP000542776"/>
    </source>
</evidence>
<evidence type="ECO:0000256" key="3">
    <source>
        <dbReference type="ARBA" id="ARBA00023002"/>
    </source>
</evidence>
<dbReference type="GO" id="GO:0016491">
    <property type="term" value="F:oxidoreductase activity"/>
    <property type="evidence" value="ECO:0007669"/>
    <property type="project" value="UniProtKB-KW"/>
</dbReference>
<name>A0A7W6EB37_9HYPH</name>
<dbReference type="InterPro" id="IPR050129">
    <property type="entry name" value="Zn_alcohol_dh"/>
</dbReference>
<protein>
    <submittedName>
        <fullName evidence="7">2-desacetyl-2-hydroxyethyl bacteriochlorophyllide A dehydrogenase</fullName>
    </submittedName>
</protein>
<keyword evidence="8" id="KW-1185">Reference proteome</keyword>
<dbReference type="InterPro" id="IPR013149">
    <property type="entry name" value="ADH-like_C"/>
</dbReference>
<accession>A0A7W6EB37</accession>
<evidence type="ECO:0000313" key="7">
    <source>
        <dbReference type="EMBL" id="MBB3998065.1"/>
    </source>
</evidence>
<evidence type="ECO:0000259" key="5">
    <source>
        <dbReference type="Pfam" id="PF00107"/>
    </source>
</evidence>
<dbReference type="PROSITE" id="PS00059">
    <property type="entry name" value="ADH_ZINC"/>
    <property type="match status" value="1"/>
</dbReference>
<sequence length="334" mass="35027">MRAVVCTAPGHLELTTRPDLAPPAEGWVAVDIRHVGICGTDYHIFEGKHPFLAYPRVIGHELSGVTVTAGASIAAGTPVIVNPYLACGRCAACLKGKPNCCMAIEVLGVHRDGGLCDRIHVPEGNLFPADGISLRDAAMVEFLAIGAHAVRRSGRTAGSALVVGAGPIGIGVAIFARLAGLDVTMMDTSDERLAFMADALGFPSHLKAGPERNRSVADVTAGDGFDVVFDATGNGASIQDGIVDVAHGGVYVLVSVVKDAISFADPEFHKREMQLIASRNALREDFETVVSAIRNGDVRTDRLATHSATLDEAPAGIERWAHDKAGLVKAIIDL</sequence>
<keyword evidence="1 4" id="KW-0479">Metal-binding</keyword>
<dbReference type="InterPro" id="IPR013154">
    <property type="entry name" value="ADH-like_N"/>
</dbReference>
<dbReference type="Pfam" id="PF08240">
    <property type="entry name" value="ADH_N"/>
    <property type="match status" value="1"/>
</dbReference>
<evidence type="ECO:0000256" key="4">
    <source>
        <dbReference type="RuleBase" id="RU361277"/>
    </source>
</evidence>
<dbReference type="SUPFAM" id="SSF50129">
    <property type="entry name" value="GroES-like"/>
    <property type="match status" value="1"/>
</dbReference>
<dbReference type="Pfam" id="PF00107">
    <property type="entry name" value="ADH_zinc_N"/>
    <property type="match status" value="1"/>
</dbReference>
<dbReference type="PANTHER" id="PTHR43401:SF3">
    <property type="entry name" value="L-GALACTONATE-5-DEHYDROGENASE"/>
    <property type="match status" value="1"/>
</dbReference>
<dbReference type="Gene3D" id="3.90.180.10">
    <property type="entry name" value="Medium-chain alcohol dehydrogenases, catalytic domain"/>
    <property type="match status" value="1"/>
</dbReference>
<gene>
    <name evidence="7" type="ORF">GGR04_001903</name>
</gene>
<keyword evidence="3" id="KW-0560">Oxidoreductase</keyword>
<dbReference type="SUPFAM" id="SSF51735">
    <property type="entry name" value="NAD(P)-binding Rossmann-fold domains"/>
    <property type="match status" value="1"/>
</dbReference>
<dbReference type="Gene3D" id="3.40.50.720">
    <property type="entry name" value="NAD(P)-binding Rossmann-like Domain"/>
    <property type="match status" value="1"/>
</dbReference>
<dbReference type="InterPro" id="IPR011032">
    <property type="entry name" value="GroES-like_sf"/>
</dbReference>
<evidence type="ECO:0000259" key="6">
    <source>
        <dbReference type="Pfam" id="PF08240"/>
    </source>
</evidence>
<keyword evidence="2 4" id="KW-0862">Zinc</keyword>
<comment type="cofactor">
    <cofactor evidence="4">
        <name>Zn(2+)</name>
        <dbReference type="ChEBI" id="CHEBI:29105"/>
    </cofactor>
</comment>
<dbReference type="Proteomes" id="UP000542776">
    <property type="component" value="Unassembled WGS sequence"/>
</dbReference>
<dbReference type="PANTHER" id="PTHR43401">
    <property type="entry name" value="L-THREONINE 3-DEHYDROGENASE"/>
    <property type="match status" value="1"/>
</dbReference>
<reference evidence="7 8" key="1">
    <citation type="submission" date="2020-08" db="EMBL/GenBank/DDBJ databases">
        <title>Genomic Encyclopedia of Type Strains, Phase IV (KMG-IV): sequencing the most valuable type-strain genomes for metagenomic binning, comparative biology and taxonomic classification.</title>
        <authorList>
            <person name="Goeker M."/>
        </authorList>
    </citation>
    <scope>NUCLEOTIDE SEQUENCE [LARGE SCALE GENOMIC DNA]</scope>
    <source>
        <strain evidence="7 8">DSM 102238</strain>
    </source>
</reference>
<dbReference type="GO" id="GO:0008270">
    <property type="term" value="F:zinc ion binding"/>
    <property type="evidence" value="ECO:0007669"/>
    <property type="project" value="InterPro"/>
</dbReference>
<feature type="domain" description="Alcohol dehydrogenase-like N-terminal" evidence="6">
    <location>
        <begin position="25"/>
        <end position="129"/>
    </location>
</feature>
<dbReference type="AlphaFoldDB" id="A0A7W6EB37"/>
<dbReference type="InterPro" id="IPR036291">
    <property type="entry name" value="NAD(P)-bd_dom_sf"/>
</dbReference>
<dbReference type="RefSeq" id="WP_183199593.1">
    <property type="nucleotide sequence ID" value="NZ_JACIEK010000003.1"/>
</dbReference>
<comment type="caution">
    <text evidence="7">The sequence shown here is derived from an EMBL/GenBank/DDBJ whole genome shotgun (WGS) entry which is preliminary data.</text>
</comment>
<dbReference type="InterPro" id="IPR002328">
    <property type="entry name" value="ADH_Zn_CS"/>
</dbReference>
<comment type="similarity">
    <text evidence="4">Belongs to the zinc-containing alcohol dehydrogenase family.</text>
</comment>
<feature type="domain" description="Alcohol dehydrogenase-like C-terminal" evidence="5">
    <location>
        <begin position="167"/>
        <end position="293"/>
    </location>
</feature>